<dbReference type="PANTHER" id="PTHR36987">
    <property type="entry name" value="NADH DEHYDROGENASE [UBIQUINONE] 1 BETA SUBCOMPLEX SUBUNIT 2-LIKE"/>
    <property type="match status" value="1"/>
</dbReference>
<dbReference type="EMBL" id="KV453879">
    <property type="protein sequence ID" value="ODV82603.1"/>
    <property type="molecule type" value="Genomic_DNA"/>
</dbReference>
<feature type="transmembrane region" description="Helical" evidence="1">
    <location>
        <begin position="31"/>
        <end position="49"/>
    </location>
</feature>
<dbReference type="GO" id="GO:0005743">
    <property type="term" value="C:mitochondrial inner membrane"/>
    <property type="evidence" value="ECO:0007669"/>
    <property type="project" value="InterPro"/>
</dbReference>
<dbReference type="OrthoDB" id="531564at2759"/>
<evidence type="ECO:0000313" key="2">
    <source>
        <dbReference type="EMBL" id="ODV82603.1"/>
    </source>
</evidence>
<dbReference type="InterPro" id="IPR044980">
    <property type="entry name" value="NDUFB2_plant/fungi"/>
</dbReference>
<evidence type="ECO:0000313" key="3">
    <source>
        <dbReference type="Proteomes" id="UP000094801"/>
    </source>
</evidence>
<dbReference type="GO" id="GO:0045271">
    <property type="term" value="C:respiratory chain complex I"/>
    <property type="evidence" value="ECO:0007669"/>
    <property type="project" value="InterPro"/>
</dbReference>
<evidence type="ECO:0000256" key="1">
    <source>
        <dbReference type="SAM" id="Phobius"/>
    </source>
</evidence>
<dbReference type="Proteomes" id="UP000094801">
    <property type="component" value="Unassembled WGS sequence"/>
</dbReference>
<sequence>MRYTAILKSAHGAAPKYIRHSGPPPPQVSKLFTYTATTLGATMWFWIFYRTKHDWKHWAALEHPWDHSH</sequence>
<dbReference type="STRING" id="983967.A0A1E4SSV4"/>
<reference evidence="3" key="1">
    <citation type="submission" date="2016-04" db="EMBL/GenBank/DDBJ databases">
        <title>Comparative genomics of biotechnologically important yeasts.</title>
        <authorList>
            <consortium name="DOE Joint Genome Institute"/>
            <person name="Riley R."/>
            <person name="Haridas S."/>
            <person name="Wolfe K.H."/>
            <person name="Lopes M.R."/>
            <person name="Hittinger C.T."/>
            <person name="Goker M."/>
            <person name="Salamov A."/>
            <person name="Wisecaver J."/>
            <person name="Long T.M."/>
            <person name="Aerts A.L."/>
            <person name="Barry K."/>
            <person name="Choi C."/>
            <person name="Clum A."/>
            <person name="Coughlan A.Y."/>
            <person name="Deshpande S."/>
            <person name="Douglass A.P."/>
            <person name="Hanson S.J."/>
            <person name="Klenk H.-P."/>
            <person name="Labutti K."/>
            <person name="Lapidus A."/>
            <person name="Lindquist E."/>
            <person name="Lipzen A."/>
            <person name="Meier-Kolthoff J.P."/>
            <person name="Ohm R.A."/>
            <person name="Otillar R.P."/>
            <person name="Pangilinan J."/>
            <person name="Peng Y."/>
            <person name="Rokas A."/>
            <person name="Rosa C.A."/>
            <person name="Scheuner C."/>
            <person name="Sibirny A.A."/>
            <person name="Slot J.C."/>
            <person name="Stielow J.B."/>
            <person name="Sun H."/>
            <person name="Kurtzman C.P."/>
            <person name="Blackwell M."/>
            <person name="Grigoriev I.V."/>
            <person name="Jeffries T.W."/>
        </authorList>
    </citation>
    <scope>NUCLEOTIDE SEQUENCE [LARGE SCALE GENOMIC DNA]</scope>
    <source>
        <strain evidence="3">NRRL YB-2248</strain>
    </source>
</reference>
<gene>
    <name evidence="2" type="ORF">CANARDRAFT_204871</name>
</gene>
<name>A0A1E4SSV4_9ASCO</name>
<protein>
    <recommendedName>
        <fullName evidence="4">NADH dehydrogenase [ubiquinone] 1 beta subcomplex subunit 2</fullName>
    </recommendedName>
</protein>
<keyword evidence="1" id="KW-0472">Membrane</keyword>
<proteinExistence type="predicted"/>
<organism evidence="2 3">
    <name type="scientific">[Candida] arabinofermentans NRRL YB-2248</name>
    <dbReference type="NCBI Taxonomy" id="983967"/>
    <lineage>
        <taxon>Eukaryota</taxon>
        <taxon>Fungi</taxon>
        <taxon>Dikarya</taxon>
        <taxon>Ascomycota</taxon>
        <taxon>Saccharomycotina</taxon>
        <taxon>Pichiomycetes</taxon>
        <taxon>Pichiales</taxon>
        <taxon>Pichiaceae</taxon>
        <taxon>Ogataea</taxon>
        <taxon>Ogataea/Candida clade</taxon>
    </lineage>
</organism>
<evidence type="ECO:0008006" key="4">
    <source>
        <dbReference type="Google" id="ProtNLM"/>
    </source>
</evidence>
<dbReference type="InterPro" id="IPR026627">
    <property type="entry name" value="NDUFB2_animal"/>
</dbReference>
<keyword evidence="3" id="KW-1185">Reference proteome</keyword>
<keyword evidence="1" id="KW-0812">Transmembrane</keyword>
<dbReference type="Pfam" id="PF14813">
    <property type="entry name" value="NADH_B2"/>
    <property type="match status" value="1"/>
</dbReference>
<dbReference type="PANTHER" id="PTHR36987:SF1">
    <property type="entry name" value="NADH DEHYDROGENASE [UBIQUINONE] 1 BETA SUBCOMPLEX SUBUNIT 2"/>
    <property type="match status" value="1"/>
</dbReference>
<keyword evidence="1" id="KW-1133">Transmembrane helix</keyword>
<accession>A0A1E4SSV4</accession>
<dbReference type="AlphaFoldDB" id="A0A1E4SSV4"/>